<evidence type="ECO:0000313" key="3">
    <source>
        <dbReference type="Proteomes" id="UP000034723"/>
    </source>
</evidence>
<dbReference type="GeneID" id="24803386"/>
<dbReference type="KEGG" id="gah:GAH_00804"/>
<dbReference type="Pfam" id="PF03551">
    <property type="entry name" value="PadR"/>
    <property type="match status" value="1"/>
</dbReference>
<evidence type="ECO:0000313" key="2">
    <source>
        <dbReference type="EMBL" id="AKG91864.1"/>
    </source>
</evidence>
<evidence type="ECO:0000259" key="1">
    <source>
        <dbReference type="Pfam" id="PF03551"/>
    </source>
</evidence>
<dbReference type="InParanoid" id="A0A0F7IEB6"/>
<dbReference type="InterPro" id="IPR036388">
    <property type="entry name" value="WH-like_DNA-bd_sf"/>
</dbReference>
<name>A0A0F7IEB6_9EURY</name>
<feature type="domain" description="Transcription regulator PadR N-terminal" evidence="1">
    <location>
        <begin position="25"/>
        <end position="94"/>
    </location>
</feature>
<dbReference type="EMBL" id="CP011267">
    <property type="protein sequence ID" value="AKG91864.1"/>
    <property type="molecule type" value="Genomic_DNA"/>
</dbReference>
<dbReference type="PANTHER" id="PTHR33169">
    <property type="entry name" value="PADR-FAMILY TRANSCRIPTIONAL REGULATOR"/>
    <property type="match status" value="1"/>
</dbReference>
<gene>
    <name evidence="2" type="ORF">GAH_00804</name>
</gene>
<sequence length="113" mass="12969">MFDKKSKALKKLRKAIRSGIYSYLILSMLRDGEMHGYFIRKRLEEMGFAPSEGAMYDMLKSLEKLGLVEGFWVMDNRPRKCYRLTDLGREVLTELESDVRSILRVLGGGEGGD</sequence>
<dbReference type="RefSeq" id="WP_048094824.1">
    <property type="nucleotide sequence ID" value="NZ_CP011267.1"/>
</dbReference>
<dbReference type="Gene3D" id="1.10.10.10">
    <property type="entry name" value="Winged helix-like DNA-binding domain superfamily/Winged helix DNA-binding domain"/>
    <property type="match status" value="1"/>
</dbReference>
<dbReference type="AlphaFoldDB" id="A0A0F7IEB6"/>
<dbReference type="Proteomes" id="UP000034723">
    <property type="component" value="Chromosome"/>
</dbReference>
<keyword evidence="3" id="KW-1185">Reference proteome</keyword>
<dbReference type="STRING" id="113653.GAH_00804"/>
<protein>
    <submittedName>
        <fullName evidence="2">Putative transcriptional regulator</fullName>
    </submittedName>
</protein>
<dbReference type="HOGENOM" id="CLU_063440_3_3_2"/>
<dbReference type="OrthoDB" id="56053at2157"/>
<proteinExistence type="predicted"/>
<reference evidence="2 3" key="1">
    <citation type="submission" date="2015-04" db="EMBL/GenBank/DDBJ databases">
        <title>The complete genome sequence of the hyperthermophilic, obligate iron-reducing archaeon Geoglobus ahangari strain 234T.</title>
        <authorList>
            <person name="Manzella M.P."/>
            <person name="Holmes D.E."/>
            <person name="Rocheleau J.M."/>
            <person name="Chung A."/>
            <person name="Reguera G."/>
            <person name="Kashefi K."/>
        </authorList>
    </citation>
    <scope>NUCLEOTIDE SEQUENCE [LARGE SCALE GENOMIC DNA]</scope>
    <source>
        <strain evidence="2 3">234</strain>
    </source>
</reference>
<organism evidence="2 3">
    <name type="scientific">Geoglobus ahangari</name>
    <dbReference type="NCBI Taxonomy" id="113653"/>
    <lineage>
        <taxon>Archaea</taxon>
        <taxon>Methanobacteriati</taxon>
        <taxon>Methanobacteriota</taxon>
        <taxon>Archaeoglobi</taxon>
        <taxon>Archaeoglobales</taxon>
        <taxon>Archaeoglobaceae</taxon>
        <taxon>Geoglobus</taxon>
    </lineage>
</organism>
<dbReference type="SUPFAM" id="SSF46785">
    <property type="entry name" value="Winged helix' DNA-binding domain"/>
    <property type="match status" value="1"/>
</dbReference>
<dbReference type="InterPro" id="IPR005149">
    <property type="entry name" value="Tscrpt_reg_PadR_N"/>
</dbReference>
<dbReference type="InterPro" id="IPR052509">
    <property type="entry name" value="Metal_resp_DNA-bind_regulator"/>
</dbReference>
<dbReference type="PANTHER" id="PTHR33169:SF14">
    <property type="entry name" value="TRANSCRIPTIONAL REGULATOR RV3488"/>
    <property type="match status" value="1"/>
</dbReference>
<dbReference type="InterPro" id="IPR036390">
    <property type="entry name" value="WH_DNA-bd_sf"/>
</dbReference>
<accession>A0A0F7IEB6</accession>